<dbReference type="InterPro" id="IPR000917">
    <property type="entry name" value="Sulfatase_N"/>
</dbReference>
<protein>
    <submittedName>
        <fullName evidence="6">Sulfatase</fullName>
    </submittedName>
</protein>
<organism evidence="6 7">
    <name type="scientific">Agaribacillus aureus</name>
    <dbReference type="NCBI Taxonomy" id="3051825"/>
    <lineage>
        <taxon>Bacteria</taxon>
        <taxon>Pseudomonadati</taxon>
        <taxon>Bacteroidota</taxon>
        <taxon>Cytophagia</taxon>
        <taxon>Cytophagales</taxon>
        <taxon>Splendidivirgaceae</taxon>
        <taxon>Agaribacillus</taxon>
    </lineage>
</organism>
<dbReference type="CDD" id="cd16027">
    <property type="entry name" value="SGSH"/>
    <property type="match status" value="1"/>
</dbReference>
<evidence type="ECO:0000313" key="7">
    <source>
        <dbReference type="Proteomes" id="UP001172083"/>
    </source>
</evidence>
<name>A0ABT8LL33_9BACT</name>
<dbReference type="PROSITE" id="PS00523">
    <property type="entry name" value="SULFATASE_1"/>
    <property type="match status" value="1"/>
</dbReference>
<evidence type="ECO:0000313" key="6">
    <source>
        <dbReference type="EMBL" id="MDN5217415.1"/>
    </source>
</evidence>
<dbReference type="Gene3D" id="3.40.720.10">
    <property type="entry name" value="Alkaline Phosphatase, subunit A"/>
    <property type="match status" value="1"/>
</dbReference>
<evidence type="ECO:0000256" key="4">
    <source>
        <dbReference type="ARBA" id="ARBA00022837"/>
    </source>
</evidence>
<dbReference type="PANTHER" id="PTHR42693:SF53">
    <property type="entry name" value="ENDO-4-O-SULFATASE"/>
    <property type="match status" value="1"/>
</dbReference>
<gene>
    <name evidence="6" type="ORF">QQ020_35400</name>
</gene>
<evidence type="ECO:0000256" key="2">
    <source>
        <dbReference type="ARBA" id="ARBA00022723"/>
    </source>
</evidence>
<accession>A0ABT8LL33</accession>
<evidence type="ECO:0000256" key="3">
    <source>
        <dbReference type="ARBA" id="ARBA00022801"/>
    </source>
</evidence>
<dbReference type="Pfam" id="PF00884">
    <property type="entry name" value="Sulfatase"/>
    <property type="match status" value="1"/>
</dbReference>
<feature type="domain" description="Sulfatase N-terminal" evidence="5">
    <location>
        <begin position="34"/>
        <end position="301"/>
    </location>
</feature>
<keyword evidence="2" id="KW-0479">Metal-binding</keyword>
<keyword evidence="3" id="KW-0378">Hydrolase</keyword>
<comment type="caution">
    <text evidence="6">The sequence shown here is derived from an EMBL/GenBank/DDBJ whole genome shotgun (WGS) entry which is preliminary data.</text>
</comment>
<dbReference type="Proteomes" id="UP001172083">
    <property type="component" value="Unassembled WGS sequence"/>
</dbReference>
<dbReference type="InterPro" id="IPR050738">
    <property type="entry name" value="Sulfatase"/>
</dbReference>
<dbReference type="InterPro" id="IPR024607">
    <property type="entry name" value="Sulfatase_CS"/>
</dbReference>
<reference evidence="6" key="1">
    <citation type="submission" date="2023-06" db="EMBL/GenBank/DDBJ databases">
        <title>Genomic of Agaribacillus aureum.</title>
        <authorList>
            <person name="Wang G."/>
        </authorList>
    </citation>
    <scope>NUCLEOTIDE SEQUENCE</scope>
    <source>
        <strain evidence="6">BMA12</strain>
    </source>
</reference>
<keyword evidence="7" id="KW-1185">Reference proteome</keyword>
<proteinExistence type="inferred from homology"/>
<sequence length="496" mass="56930">MKLKLLAFMAILAAWGCQPSTNQQDKPQSADAQPNILWIVADDLGVDIGCYGTKAVHTPHLDQLAREGVRYENLHTTTAVCSPSRSGLITGMYPVSIDCHQHRTPFKHALPDPVQPITRYFREAGYFVTNGSFKAENRKGKTDYNFTHHFDSLYDGTHWNQRKSGQPFFSQIQIFIPHRPFLKDTLNPVDPDNVQLPPYYVDHPVTRKDWAMYLETIQLVDIEVGKILKKLEEEGLAENTIVFFFGDQGRPHMRGKQFLYDPGTNTPLIVRHPSGTGANSVSQQLISNIDIAATSMALAGITIPPHMQGQDFLGEQPERAFLTTMRDRRDETVDRIRAVRTTDFKYIRNFYPERPYTQFNAYKKFRYPVLTLMQVLYKKGELNEVQSRFMAESRPAEELYDLKNDPDEINNLAGDANYEEQLAGLRQHMDEWLVTYDLGKYPENPRAIQAAEELMKGRFKRNMESLGLNPAISDEEFLQYWEKTLLEETDDVSHAN</sequence>
<dbReference type="EMBL" id="JAUJEB010000016">
    <property type="protein sequence ID" value="MDN5217415.1"/>
    <property type="molecule type" value="Genomic_DNA"/>
</dbReference>
<comment type="similarity">
    <text evidence="1">Belongs to the sulfatase family.</text>
</comment>
<dbReference type="InterPro" id="IPR017850">
    <property type="entry name" value="Alkaline_phosphatase_core_sf"/>
</dbReference>
<keyword evidence="4" id="KW-0106">Calcium</keyword>
<evidence type="ECO:0000256" key="1">
    <source>
        <dbReference type="ARBA" id="ARBA00008779"/>
    </source>
</evidence>
<dbReference type="RefSeq" id="WP_346762752.1">
    <property type="nucleotide sequence ID" value="NZ_JAUJEB010000016.1"/>
</dbReference>
<dbReference type="PANTHER" id="PTHR42693">
    <property type="entry name" value="ARYLSULFATASE FAMILY MEMBER"/>
    <property type="match status" value="1"/>
</dbReference>
<dbReference type="SUPFAM" id="SSF53649">
    <property type="entry name" value="Alkaline phosphatase-like"/>
    <property type="match status" value="1"/>
</dbReference>
<evidence type="ECO:0000259" key="5">
    <source>
        <dbReference type="Pfam" id="PF00884"/>
    </source>
</evidence>